<keyword evidence="5" id="KW-0472">Membrane</keyword>
<reference evidence="10" key="1">
    <citation type="submission" date="2018-03" db="EMBL/GenBank/DDBJ databases">
        <authorList>
            <person name="Guldener U."/>
        </authorList>
    </citation>
    <scope>NUCLEOTIDE SEQUENCE</scope>
</reference>
<dbReference type="InterPro" id="IPR046530">
    <property type="entry name" value="BIM1-like_dom"/>
</dbReference>
<evidence type="ECO:0000313" key="10">
    <source>
        <dbReference type="EMBL" id="SPO07288.1"/>
    </source>
</evidence>
<dbReference type="GO" id="GO:0005886">
    <property type="term" value="C:plasma membrane"/>
    <property type="evidence" value="ECO:0007669"/>
    <property type="project" value="UniProtKB-SubCell"/>
</dbReference>
<comment type="caution">
    <text evidence="10">The sequence shown here is derived from an EMBL/GenBank/DDBJ whole genome shotgun (WGS) entry which is preliminary data.</text>
</comment>
<evidence type="ECO:0000256" key="3">
    <source>
        <dbReference type="ARBA" id="ARBA00022622"/>
    </source>
</evidence>
<sequence length="246" mass="26502">MLGGSVFTAIVAASAASAHILLTYPGSRGNNLITNETHPYGMQWEYPCGGITTTKNRTYWPTTGGAVAFQPGWFQGHSTAFLYINLGFGTDGPHDGPMNMSNSMVPPFQMLGPSNSPFSGTVCLPQVPLPKNAKVKAGDLATIQVVELAQHGAALYSCVDIIFAEPGDPKIAEVNESNCFNTQELGFADVYTITVHEPVRDEEPLLSTSGAEETITMWYQSKHKQYSAWRWLGWAPVAIGGLIAFA</sequence>
<organism evidence="10 11">
    <name type="scientific">Cephalotrichum gorgonifer</name>
    <dbReference type="NCBI Taxonomy" id="2041049"/>
    <lineage>
        <taxon>Eukaryota</taxon>
        <taxon>Fungi</taxon>
        <taxon>Dikarya</taxon>
        <taxon>Ascomycota</taxon>
        <taxon>Pezizomycotina</taxon>
        <taxon>Sordariomycetes</taxon>
        <taxon>Hypocreomycetidae</taxon>
        <taxon>Microascales</taxon>
        <taxon>Microascaceae</taxon>
        <taxon>Cephalotrichum</taxon>
    </lineage>
</organism>
<evidence type="ECO:0000256" key="7">
    <source>
        <dbReference type="ARBA" id="ARBA00023288"/>
    </source>
</evidence>
<evidence type="ECO:0000256" key="2">
    <source>
        <dbReference type="ARBA" id="ARBA00022475"/>
    </source>
</evidence>
<keyword evidence="7" id="KW-0449">Lipoprotein</keyword>
<protein>
    <recommendedName>
        <fullName evidence="9">Copper acquisition factor BIM1-like domain-containing protein</fullName>
    </recommendedName>
</protein>
<gene>
    <name evidence="10" type="ORF">DNG_09982</name>
</gene>
<feature type="signal peptide" evidence="8">
    <location>
        <begin position="1"/>
        <end position="18"/>
    </location>
</feature>
<comment type="subcellular location">
    <subcellularLocation>
        <location evidence="1">Cell membrane</location>
        <topology evidence="1">Lipid-anchor</topology>
        <topology evidence="1">GPI-anchor</topology>
    </subcellularLocation>
</comment>
<name>A0AAE8SZX5_9PEZI</name>
<dbReference type="EMBL" id="ONZQ02000019">
    <property type="protein sequence ID" value="SPO07288.1"/>
    <property type="molecule type" value="Genomic_DNA"/>
</dbReference>
<keyword evidence="3" id="KW-0336">GPI-anchor</keyword>
<dbReference type="CDD" id="cd21176">
    <property type="entry name" value="LPMO_auxiliary-like"/>
    <property type="match status" value="1"/>
</dbReference>
<accession>A0AAE8SZX5</accession>
<feature type="chain" id="PRO_5042208576" description="Copper acquisition factor BIM1-like domain-containing protein" evidence="8">
    <location>
        <begin position="19"/>
        <end position="246"/>
    </location>
</feature>
<evidence type="ECO:0000256" key="4">
    <source>
        <dbReference type="ARBA" id="ARBA00022729"/>
    </source>
</evidence>
<dbReference type="GO" id="GO:0098552">
    <property type="term" value="C:side of membrane"/>
    <property type="evidence" value="ECO:0007669"/>
    <property type="project" value="UniProtKB-KW"/>
</dbReference>
<evidence type="ECO:0000256" key="6">
    <source>
        <dbReference type="ARBA" id="ARBA00023180"/>
    </source>
</evidence>
<dbReference type="AlphaFoldDB" id="A0AAE8SZX5"/>
<keyword evidence="6" id="KW-0325">Glycoprotein</keyword>
<keyword evidence="11" id="KW-1185">Reference proteome</keyword>
<proteinExistence type="predicted"/>
<dbReference type="PANTHER" id="PTHR34992">
    <property type="entry name" value="HYPHAL ANASTAMOSIS-7 PROTEIN"/>
    <property type="match status" value="1"/>
</dbReference>
<dbReference type="PANTHER" id="PTHR34992:SF10">
    <property type="entry name" value="COPPER ACQUISITION FACTOR BIM1-LIKE DOMAIN-CONTAINING PROTEIN"/>
    <property type="match status" value="1"/>
</dbReference>
<dbReference type="InterPro" id="IPR046936">
    <property type="entry name" value="BIM1-like"/>
</dbReference>
<evidence type="ECO:0000256" key="8">
    <source>
        <dbReference type="SAM" id="SignalP"/>
    </source>
</evidence>
<evidence type="ECO:0000313" key="11">
    <source>
        <dbReference type="Proteomes" id="UP001187682"/>
    </source>
</evidence>
<evidence type="ECO:0000256" key="5">
    <source>
        <dbReference type="ARBA" id="ARBA00023136"/>
    </source>
</evidence>
<dbReference type="Proteomes" id="UP001187682">
    <property type="component" value="Unassembled WGS sequence"/>
</dbReference>
<feature type="domain" description="Copper acquisition factor BIM1-like" evidence="9">
    <location>
        <begin position="17"/>
        <end position="183"/>
    </location>
</feature>
<dbReference type="Pfam" id="PF20238">
    <property type="entry name" value="BIM1-like_dom"/>
    <property type="match status" value="1"/>
</dbReference>
<evidence type="ECO:0000256" key="1">
    <source>
        <dbReference type="ARBA" id="ARBA00004609"/>
    </source>
</evidence>
<evidence type="ECO:0000259" key="9">
    <source>
        <dbReference type="Pfam" id="PF20238"/>
    </source>
</evidence>
<keyword evidence="4 8" id="KW-0732">Signal</keyword>
<keyword evidence="2" id="KW-1003">Cell membrane</keyword>